<feature type="signal peptide" evidence="1">
    <location>
        <begin position="1"/>
        <end position="19"/>
    </location>
</feature>
<dbReference type="Pfam" id="PF18962">
    <property type="entry name" value="Por_Secre_tail"/>
    <property type="match status" value="1"/>
</dbReference>
<dbReference type="InterPro" id="IPR026444">
    <property type="entry name" value="Secre_tail"/>
</dbReference>
<dbReference type="NCBIfam" id="TIGR01451">
    <property type="entry name" value="B_ant_repeat"/>
    <property type="match status" value="1"/>
</dbReference>
<dbReference type="NCBIfam" id="TIGR04183">
    <property type="entry name" value="Por_Secre_tail"/>
    <property type="match status" value="1"/>
</dbReference>
<sequence>MKKLLLLAALLFSLPAAHGQNFFKTYFDTLYRECPVYEYTQNHGALIAISSAHNYSTYPYVLYNKLVRINNEGDTLWTKTEFIHDTIIYPYVIPPAAPTYDTVYYSGIIKSIARLNNGNYILATKDINTIRGYQLRQIDSMGNTVSTKAYMDVYLQTLLQADIRVFGIPHTDSFYLIYSGDSTDYTITPYITRKKTIVYKMDGNYNIAWSKIYRTIDCSPCAYTSVPIDLLTMSLTAENGLVFIRQDDSFLTVMTDGTIIGKRYLHKLTPDGITEWDKKLQDVMATSVRTEVGNMHIFCTHDSSIVLPVYTIDSASSSGSGYLVKFDHSGNVMDSSIVTCSINFLPDAFLPRFGRELSTGNYIFSAPLFPGFSLFDNHLNYLYSVPYPFAENAWWVNGGSWPYFYGYQWMPQPNAQGGAFVIAPQGDTSIPGTVHIAAINFDSNFNCYPVFIAGDINKDNDYNCTYNSGDQRRRGSIQLHEAVTGVDYYGYCNDTAHYFANVPYGTYAVTHPTYGYVANECGGYTLPATVPSVLTGNDFYDTLIPGTRDLRISMFANAVHPAVPTNLMIDMHNNGAATVDTTLIVTLDTRAAYIGSIPAPASVSGAILTYNLHLTPDSFALINITFLPDTLLFSTDTLIFTADCPFTNNVIPGSDSVALRTPIFSSYDPNIKLVNHLLYFNREDELVYTICFQNTGNDTARSIAVLDTLDSHIDPGTFRLLNSNHNMPSLTWLAGNRILFSFKDIYLPDSNINEPASHGCFSYSVKVKPTAANGDIIHNTAYIYFDYNPAVITNTTTNIISTPWPAGVSRTHTDNTIRLYPNPTMGKATLVLADAGSYSLQISDVTGRIVSVSEYNSKVIPIDLSGHTPGIYILRITNLYTHEVSVRKLMLNY</sequence>
<proteinExistence type="predicted"/>
<dbReference type="AlphaFoldDB" id="A0A2S7SY53"/>
<evidence type="ECO:0000259" key="2">
    <source>
        <dbReference type="Pfam" id="PF18962"/>
    </source>
</evidence>
<gene>
    <name evidence="4" type="ORF">CJD36_008750</name>
</gene>
<organism evidence="4 5">
    <name type="scientific">Flavipsychrobacter stenotrophus</name>
    <dbReference type="NCBI Taxonomy" id="2077091"/>
    <lineage>
        <taxon>Bacteria</taxon>
        <taxon>Pseudomonadati</taxon>
        <taxon>Bacteroidota</taxon>
        <taxon>Chitinophagia</taxon>
        <taxon>Chitinophagales</taxon>
        <taxon>Chitinophagaceae</taxon>
        <taxon>Flavipsychrobacter</taxon>
    </lineage>
</organism>
<feature type="domain" description="Secretion system C-terminal sorting" evidence="2">
    <location>
        <begin position="819"/>
        <end position="880"/>
    </location>
</feature>
<evidence type="ECO:0000259" key="3">
    <source>
        <dbReference type="Pfam" id="PF24595"/>
    </source>
</evidence>
<evidence type="ECO:0000313" key="5">
    <source>
        <dbReference type="Proteomes" id="UP000239872"/>
    </source>
</evidence>
<reference evidence="4 5" key="1">
    <citation type="submission" date="2018-01" db="EMBL/GenBank/DDBJ databases">
        <title>A novel member of the phylum Bacteroidetes isolated from glacier ice.</title>
        <authorList>
            <person name="Liu Q."/>
            <person name="Xin Y.-H."/>
        </authorList>
    </citation>
    <scope>NUCLEOTIDE SEQUENCE [LARGE SCALE GENOMIC DNA]</scope>
    <source>
        <strain evidence="4 5">RB1R16</strain>
    </source>
</reference>
<keyword evidence="1" id="KW-0732">Signal</keyword>
<dbReference type="InterPro" id="IPR055353">
    <property type="entry name" value="DUF7619"/>
</dbReference>
<dbReference type="OrthoDB" id="9805017at2"/>
<dbReference type="InterPro" id="IPR047589">
    <property type="entry name" value="DUF11_rpt"/>
</dbReference>
<keyword evidence="5" id="KW-1185">Reference proteome</keyword>
<feature type="domain" description="DUF7619" evidence="3">
    <location>
        <begin position="668"/>
        <end position="798"/>
    </location>
</feature>
<evidence type="ECO:0000313" key="4">
    <source>
        <dbReference type="EMBL" id="PQJ11873.1"/>
    </source>
</evidence>
<protein>
    <submittedName>
        <fullName evidence="4">Uncharacterized protein</fullName>
    </submittedName>
</protein>
<dbReference type="Proteomes" id="UP000239872">
    <property type="component" value="Unassembled WGS sequence"/>
</dbReference>
<accession>A0A2S7SY53</accession>
<comment type="caution">
    <text evidence="4">The sequence shown here is derived from an EMBL/GenBank/DDBJ whole genome shotgun (WGS) entry which is preliminary data.</text>
</comment>
<dbReference type="EMBL" id="PPSL01000002">
    <property type="protein sequence ID" value="PQJ11873.1"/>
    <property type="molecule type" value="Genomic_DNA"/>
</dbReference>
<name>A0A2S7SY53_9BACT</name>
<feature type="chain" id="PRO_5015723650" evidence="1">
    <location>
        <begin position="20"/>
        <end position="893"/>
    </location>
</feature>
<dbReference type="Pfam" id="PF24595">
    <property type="entry name" value="DUF7619"/>
    <property type="match status" value="1"/>
</dbReference>
<dbReference type="RefSeq" id="WP_105038753.1">
    <property type="nucleotide sequence ID" value="NZ_PPSL01000002.1"/>
</dbReference>
<evidence type="ECO:0000256" key="1">
    <source>
        <dbReference type="SAM" id="SignalP"/>
    </source>
</evidence>